<dbReference type="EMBL" id="FJUW01000033">
    <property type="protein sequence ID" value="CZT04622.1"/>
    <property type="molecule type" value="Genomic_DNA"/>
</dbReference>
<dbReference type="InterPro" id="IPR036286">
    <property type="entry name" value="LexA/Signal_pep-like_sf"/>
</dbReference>
<dbReference type="AlphaFoldDB" id="A0A1E1L290"/>
<proteinExistence type="inferred from homology"/>
<keyword evidence="7" id="KW-0378">Hydrolase</keyword>
<protein>
    <recommendedName>
        <fullName evidence="3">Mitochondrial inner membrane protease subunit 2</fullName>
    </recommendedName>
</protein>
<dbReference type="InterPro" id="IPR037730">
    <property type="entry name" value="IMP2"/>
</dbReference>
<organism evidence="13 14">
    <name type="scientific">Rhynchosporium graminicola</name>
    <dbReference type="NCBI Taxonomy" id="2792576"/>
    <lineage>
        <taxon>Eukaryota</taxon>
        <taxon>Fungi</taxon>
        <taxon>Dikarya</taxon>
        <taxon>Ascomycota</taxon>
        <taxon>Pezizomycotina</taxon>
        <taxon>Leotiomycetes</taxon>
        <taxon>Helotiales</taxon>
        <taxon>Ploettnerulaceae</taxon>
        <taxon>Rhynchosporium</taxon>
    </lineage>
</organism>
<evidence type="ECO:0000256" key="8">
    <source>
        <dbReference type="ARBA" id="ARBA00022989"/>
    </source>
</evidence>
<dbReference type="PANTHER" id="PTHR46041:SF2">
    <property type="entry name" value="MITOCHONDRIAL INNER MEMBRANE PROTEASE SUBUNIT 2"/>
    <property type="match status" value="1"/>
</dbReference>
<dbReference type="InterPro" id="IPR000223">
    <property type="entry name" value="Pept_S26A_signal_pept_1"/>
</dbReference>
<evidence type="ECO:0000256" key="6">
    <source>
        <dbReference type="ARBA" id="ARBA00022792"/>
    </source>
</evidence>
<dbReference type="FunCoup" id="A0A1E1L290">
    <property type="interactions" value="349"/>
</dbReference>
<evidence type="ECO:0000256" key="10">
    <source>
        <dbReference type="ARBA" id="ARBA00023136"/>
    </source>
</evidence>
<evidence type="ECO:0000313" key="14">
    <source>
        <dbReference type="Proteomes" id="UP000178129"/>
    </source>
</evidence>
<comment type="caution">
    <text evidence="13">The sequence shown here is derived from an EMBL/GenBank/DDBJ whole genome shotgun (WGS) entry which is preliminary data.</text>
</comment>
<dbReference type="GO" id="GO:0004252">
    <property type="term" value="F:serine-type endopeptidase activity"/>
    <property type="evidence" value="ECO:0007669"/>
    <property type="project" value="InterPro"/>
</dbReference>
<feature type="active site" evidence="11">
    <location>
        <position position="103"/>
    </location>
</feature>
<evidence type="ECO:0000256" key="1">
    <source>
        <dbReference type="ARBA" id="ARBA00004434"/>
    </source>
</evidence>
<evidence type="ECO:0000259" key="12">
    <source>
        <dbReference type="Pfam" id="PF10502"/>
    </source>
</evidence>
<sequence>MSISRMFPHFNRKLQWRPTWRELSFWPIRLLPWIPAIIFSNDHVIDVVWINGPSMYPFLNPSFNENLSKDVCLNYKWNPRKNLGRGMIISYQSPAHPEVQVVKRIIAMEGDLVTTRAPCPVPTVRVPANHVWVEGDNEDSGKTLDSNTFGPIPLNLISGKLTYVLGPWKRFGRIHWEDYEGNSRVVKGSLDDLSGWD</sequence>
<keyword evidence="6" id="KW-0999">Mitochondrion inner membrane</keyword>
<keyword evidence="8" id="KW-1133">Transmembrane helix</keyword>
<dbReference type="Proteomes" id="UP000178129">
    <property type="component" value="Unassembled WGS sequence"/>
</dbReference>
<evidence type="ECO:0000256" key="7">
    <source>
        <dbReference type="ARBA" id="ARBA00022801"/>
    </source>
</evidence>
<dbReference type="Gene3D" id="2.10.109.10">
    <property type="entry name" value="Umud Fragment, subunit A"/>
    <property type="match status" value="1"/>
</dbReference>
<feature type="domain" description="Peptidase S26" evidence="12">
    <location>
        <begin position="33"/>
        <end position="116"/>
    </location>
</feature>
<comment type="subcellular location">
    <subcellularLocation>
        <location evidence="1">Mitochondrion inner membrane</location>
        <topology evidence="1">Single-pass membrane protein</topology>
    </subcellularLocation>
</comment>
<keyword evidence="14" id="KW-1185">Reference proteome</keyword>
<name>A0A1E1L290_9HELO</name>
<dbReference type="STRING" id="914237.A0A1E1L290"/>
<dbReference type="SUPFAM" id="SSF51306">
    <property type="entry name" value="LexA/Signal peptidase"/>
    <property type="match status" value="1"/>
</dbReference>
<feature type="active site" evidence="11">
    <location>
        <position position="54"/>
    </location>
</feature>
<accession>A0A1E1L290</accession>
<dbReference type="GO" id="GO:0042720">
    <property type="term" value="C:mitochondrial inner membrane peptidase complex"/>
    <property type="evidence" value="ECO:0007669"/>
    <property type="project" value="InterPro"/>
</dbReference>
<evidence type="ECO:0000256" key="11">
    <source>
        <dbReference type="PIRSR" id="PIRSR600223-1"/>
    </source>
</evidence>
<dbReference type="GO" id="GO:0006465">
    <property type="term" value="P:signal peptide processing"/>
    <property type="evidence" value="ECO:0007669"/>
    <property type="project" value="InterPro"/>
</dbReference>
<evidence type="ECO:0000256" key="5">
    <source>
        <dbReference type="ARBA" id="ARBA00022692"/>
    </source>
</evidence>
<evidence type="ECO:0000256" key="3">
    <source>
        <dbReference type="ARBA" id="ARBA00013650"/>
    </source>
</evidence>
<evidence type="ECO:0000256" key="2">
    <source>
        <dbReference type="ARBA" id="ARBA00007066"/>
    </source>
</evidence>
<keyword evidence="9" id="KW-0496">Mitochondrion</keyword>
<evidence type="ECO:0000313" key="13">
    <source>
        <dbReference type="EMBL" id="CZT04622.1"/>
    </source>
</evidence>
<keyword evidence="10" id="KW-0472">Membrane</keyword>
<dbReference type="InParanoid" id="A0A1E1L290"/>
<dbReference type="PANTHER" id="PTHR46041">
    <property type="entry name" value="MITOCHONDRIAL INNER MEMBRANE PROTEASE SUBUNIT 2"/>
    <property type="match status" value="1"/>
</dbReference>
<gene>
    <name evidence="13" type="ORF">RCO7_05517</name>
</gene>
<dbReference type="CDD" id="cd06530">
    <property type="entry name" value="S26_SPase_I"/>
    <property type="match status" value="1"/>
</dbReference>
<dbReference type="PRINTS" id="PR00727">
    <property type="entry name" value="LEADERPTASE"/>
</dbReference>
<dbReference type="InterPro" id="IPR019533">
    <property type="entry name" value="Peptidase_S26"/>
</dbReference>
<dbReference type="Pfam" id="PF10502">
    <property type="entry name" value="Peptidase_S26"/>
    <property type="match status" value="1"/>
</dbReference>
<keyword evidence="5" id="KW-0812">Transmembrane</keyword>
<keyword evidence="4 13" id="KW-0645">Protease</keyword>
<evidence type="ECO:0000256" key="4">
    <source>
        <dbReference type="ARBA" id="ARBA00022670"/>
    </source>
</evidence>
<reference evidence="14" key="1">
    <citation type="submission" date="2016-03" db="EMBL/GenBank/DDBJ databases">
        <authorList>
            <person name="Ploux O."/>
        </authorList>
    </citation>
    <scope>NUCLEOTIDE SEQUENCE [LARGE SCALE GENOMIC DNA]</scope>
    <source>
        <strain evidence="14">UK7</strain>
    </source>
</reference>
<comment type="similarity">
    <text evidence="2">Belongs to the peptidase S26 family. IMP2 subfamily.</text>
</comment>
<evidence type="ECO:0000256" key="9">
    <source>
        <dbReference type="ARBA" id="ARBA00023128"/>
    </source>
</evidence>
<dbReference type="GO" id="GO:0006627">
    <property type="term" value="P:protein processing involved in protein targeting to mitochondrion"/>
    <property type="evidence" value="ECO:0007669"/>
    <property type="project" value="InterPro"/>
</dbReference>